<dbReference type="InterPro" id="IPR016024">
    <property type="entry name" value="ARM-type_fold"/>
</dbReference>
<keyword evidence="1" id="KW-0175">Coiled coil</keyword>
<dbReference type="RefSeq" id="XP_005536623.1">
    <property type="nucleotide sequence ID" value="XM_005536566.1"/>
</dbReference>
<feature type="coiled-coil region" evidence="1">
    <location>
        <begin position="1712"/>
        <end position="1739"/>
    </location>
</feature>
<protein>
    <recommendedName>
        <fullName evidence="5">Sister chromatid cohesion protein</fullName>
    </recommendedName>
</protein>
<feature type="compositionally biased region" description="Polar residues" evidence="2">
    <location>
        <begin position="1836"/>
        <end position="1847"/>
    </location>
</feature>
<dbReference type="InterPro" id="IPR011989">
    <property type="entry name" value="ARM-like"/>
</dbReference>
<organism evidence="3 4">
    <name type="scientific">Cyanidioschyzon merolae (strain NIES-3377 / 10D)</name>
    <name type="common">Unicellular red alga</name>
    <dbReference type="NCBI Taxonomy" id="280699"/>
    <lineage>
        <taxon>Eukaryota</taxon>
        <taxon>Rhodophyta</taxon>
        <taxon>Bangiophyceae</taxon>
        <taxon>Cyanidiales</taxon>
        <taxon>Cyanidiaceae</taxon>
        <taxon>Cyanidioschyzon</taxon>
    </lineage>
</organism>
<dbReference type="SUPFAM" id="SSF48371">
    <property type="entry name" value="ARM repeat"/>
    <property type="match status" value="1"/>
</dbReference>
<gene>
    <name evidence="3" type="ORF">CYME_CMK233C</name>
</gene>
<evidence type="ECO:0000313" key="3">
    <source>
        <dbReference type="EMBL" id="BAM80587.1"/>
    </source>
</evidence>
<dbReference type="EMBL" id="AP006493">
    <property type="protein sequence ID" value="BAM80587.1"/>
    <property type="molecule type" value="Genomic_DNA"/>
</dbReference>
<dbReference type="GeneID" id="16994249"/>
<dbReference type="HOGENOM" id="CLU_236581_0_0_1"/>
<accession>M1VD21</accession>
<dbReference type="Proteomes" id="UP000007014">
    <property type="component" value="Chromosome 11"/>
</dbReference>
<reference evidence="3 4" key="2">
    <citation type="journal article" date="2007" name="BMC Biol.">
        <title>A 100%-complete sequence reveals unusually simple genomic features in the hot-spring red alga Cyanidioschyzon merolae.</title>
        <authorList>
            <person name="Nozaki H."/>
            <person name="Takano H."/>
            <person name="Misumi O."/>
            <person name="Terasawa K."/>
            <person name="Matsuzaki M."/>
            <person name="Maruyama S."/>
            <person name="Nishida K."/>
            <person name="Yagisawa F."/>
            <person name="Yoshida Y."/>
            <person name="Fujiwara T."/>
            <person name="Takio S."/>
            <person name="Tamura K."/>
            <person name="Chung S.J."/>
            <person name="Nakamura S."/>
            <person name="Kuroiwa H."/>
            <person name="Tanaka K."/>
            <person name="Sato N."/>
            <person name="Kuroiwa T."/>
        </authorList>
    </citation>
    <scope>NUCLEOTIDE SEQUENCE [LARGE SCALE GENOMIC DNA]</scope>
    <source>
        <strain evidence="3 4">10D</strain>
    </source>
</reference>
<dbReference type="KEGG" id="cme:CYME_CMK233C"/>
<sequence>MDWKALLICCESRCSTAGPVLELARLVATWDVVPQERSVQGAATLSFIARGIGTGFLDHEALRIDRENALRTLNDILVDDHHVRVMAAVAERVSEKFATSWTPHAFSTVPLPPSEAHTPRTEACQSVGNGYEQLLRSVLERLKAQNPALFSAPRVPSAGSQQVLRAPPAGTHMGSSRKRQRLEHTKANRNLDLPKAQSVWSSTCETATATTGSGLNALESAPAPSSTYNKPELPAGPPLFDPDQQRVLHETSTLLTSALEALDHYGELPPRAANAAVHRVCAALGIASALPANAVDEAPALRSLLQRGLDWCAHLLADNSPSSWSARAAVSEWVFLVVVNSSSSLREALHEEHLVLAMQTLREGLHAVAKTFGQLVDSESDEHQGTQRDGIDQTHRQAGLRQWNKCVQLVVRLTNFVQSCPEIAESQRFQSISLSLFALHVADTLLDEVLRSSESLSPADTRELIQRSGSLWSSTTRLLCQTYAAYAQCRHLVLEEVQTLLRRSRCGYLSEEKTRNSVVSPVTVETSAERWPPLELVLEFIDVVGRIEFAPLLVGDSTCSDASVDRVSARCSPTALKKRAAATTTTNTTKPSPRDLLDTSARFFDTVRTLIDALLSGGKATVFVGVNDCFPTILSYLRNSMRKLEATTPAPLIFLQFLIRHTQMIASTQQALQAEDHLLLAERCLLLANFLDDFCDTELPHDSDAAPRESFSHLVQALATQHPLWLALWGCLLPMQTDHETLVHTTTVLESPSYHNGMFRIQYSESMLSSASLLCLVKPALKRIHDLLESVACLRLSQVMRSGRATLRARAMRLFSEVRGILQPAANECAPSHVQTLDSVRGRQENTPELQSTTMVTASNPLCILTAHAFRTTTSACTPFTASNETALETASSSVDDMIKFASTCCLDVSPKVREAALTCYVSWMRRARRPSAVSETLLGRLRDISVAVRQKALVLLDAIFQDHEQLDNHAWSPMAAHILARLDDPSPSVQRLAQRVLLKHIFQRQLVYRERAPTCPDTSDDCFDLNLSDSDAASDRERTVVGQALRRRRLRVRYLDEQHSWLVSSVSHASATSASMDLSFQRLKQMLNALPQALSVSSSLPIPVLMERLLLVGDKIVCLFRAEATALVGLAMRDQAYGLLAILAQLDANLLRPHLPLLIDEIRLLAAECPIALPSATEQVFLWILRALMNCTRVLGQARAQVQLWSTLESAVVRLILQLQSANDGLADEANRLLRLLHDHNEHLATGAQRSAAYWQRVRWLWTFVELHQNVADGESGVETSSAPSAAVVGLALQRLGRLIRYAPKAPPDVAIPLNNLHDRLLTCCATLPAALMCPAAEMTTPRLTVLSGAFECLLQLSRCDGHFALKQLPLWQKLLQSGCITSETTSGSQCLSLLLGIQERLLRHLVEFVESERAVGAASTATATLPSSSSNVMRPIVGGRIRVQAEPDRDNSQNATTSSWENCSIAAIDESEKECNVMFGTIQSILPSLAEVLQTSLLGKSNSALVSAARLCQVALIEGILTPERLLSPLCYIFWTLWVRNEAIATTPKRCLMGADHPSAVAKGALLHLLRDAPQQVAAGLGDGLLTAWRSCYDEHWTRESVGASAAVGTVHAASGSHVHVATAKTQVSLTDAFLRLNLGYEGNEHVCGFLFSALKGTCFRRRVLQSIVQAITAPATDERYPLSVRCAAALFLATISAIDHTLQSQRNLHHELHLLLEALEHSLDELEVAVEAVLGSATPSDTSPGDASPQPTETAICCGFVLQLRLYLLLRARYHALRSVAAREALAGLAAPIVPIAWPELRAITNAALAQWRDTTTDDVALDEAPCTHPESDQGSAADASTDSVPDDETWDTEESCGDVS</sequence>
<keyword evidence="4" id="KW-1185">Reference proteome</keyword>
<feature type="compositionally biased region" description="Acidic residues" evidence="2">
    <location>
        <begin position="1848"/>
        <end position="1864"/>
    </location>
</feature>
<proteinExistence type="predicted"/>
<evidence type="ECO:0008006" key="5">
    <source>
        <dbReference type="Google" id="ProtNLM"/>
    </source>
</evidence>
<dbReference type="Gene3D" id="1.25.10.10">
    <property type="entry name" value="Leucine-rich Repeat Variant"/>
    <property type="match status" value="1"/>
</dbReference>
<dbReference type="OrthoDB" id="10691220at2759"/>
<name>M1VD21_CYAM1</name>
<evidence type="ECO:0000313" key="4">
    <source>
        <dbReference type="Proteomes" id="UP000007014"/>
    </source>
</evidence>
<reference evidence="3 4" key="1">
    <citation type="journal article" date="2004" name="Nature">
        <title>Genome sequence of the ultrasmall unicellular red alga Cyanidioschyzon merolae 10D.</title>
        <authorList>
            <person name="Matsuzaki M."/>
            <person name="Misumi O."/>
            <person name="Shin-i T."/>
            <person name="Maruyama S."/>
            <person name="Takahara M."/>
            <person name="Miyagishima S."/>
            <person name="Mori T."/>
            <person name="Nishida K."/>
            <person name="Yagisawa F."/>
            <person name="Nishida K."/>
            <person name="Yoshida Y."/>
            <person name="Nishimura Y."/>
            <person name="Nakao S."/>
            <person name="Kobayashi T."/>
            <person name="Momoyama Y."/>
            <person name="Higashiyama T."/>
            <person name="Minoda A."/>
            <person name="Sano M."/>
            <person name="Nomoto H."/>
            <person name="Oishi K."/>
            <person name="Hayashi H."/>
            <person name="Ohta F."/>
            <person name="Nishizaka S."/>
            <person name="Haga S."/>
            <person name="Miura S."/>
            <person name="Morishita T."/>
            <person name="Kabeya Y."/>
            <person name="Terasawa K."/>
            <person name="Suzuki Y."/>
            <person name="Ishii Y."/>
            <person name="Asakawa S."/>
            <person name="Takano H."/>
            <person name="Ohta N."/>
            <person name="Kuroiwa H."/>
            <person name="Tanaka K."/>
            <person name="Shimizu N."/>
            <person name="Sugano S."/>
            <person name="Sato N."/>
            <person name="Nozaki H."/>
            <person name="Ogasawara N."/>
            <person name="Kohara Y."/>
            <person name="Kuroiwa T."/>
        </authorList>
    </citation>
    <scope>NUCLEOTIDE SEQUENCE [LARGE SCALE GENOMIC DNA]</scope>
    <source>
        <strain evidence="3 4">10D</strain>
    </source>
</reference>
<feature type="region of interest" description="Disordered" evidence="2">
    <location>
        <begin position="1824"/>
        <end position="1864"/>
    </location>
</feature>
<feature type="region of interest" description="Disordered" evidence="2">
    <location>
        <begin position="151"/>
        <end position="199"/>
    </location>
</feature>
<evidence type="ECO:0000256" key="2">
    <source>
        <dbReference type="SAM" id="MobiDB-lite"/>
    </source>
</evidence>
<evidence type="ECO:0000256" key="1">
    <source>
        <dbReference type="SAM" id="Coils"/>
    </source>
</evidence>
<dbReference type="Gramene" id="CMK233CT">
    <property type="protein sequence ID" value="CMK233CT"/>
    <property type="gene ID" value="CMK233C"/>
</dbReference>